<proteinExistence type="predicted"/>
<organism evidence="1 2">
    <name type="scientific">Oerskovia turbata</name>
    <dbReference type="NCBI Taxonomy" id="1713"/>
    <lineage>
        <taxon>Bacteria</taxon>
        <taxon>Bacillati</taxon>
        <taxon>Actinomycetota</taxon>
        <taxon>Actinomycetes</taxon>
        <taxon>Micrococcales</taxon>
        <taxon>Cellulomonadaceae</taxon>
        <taxon>Oerskovia</taxon>
    </lineage>
</organism>
<evidence type="ECO:0000313" key="1">
    <source>
        <dbReference type="EMBL" id="RXR33192.1"/>
    </source>
</evidence>
<reference evidence="1 2" key="1">
    <citation type="submission" date="2019-01" db="EMBL/GenBank/DDBJ databases">
        <title>Oerskovia turbata Genome sequencing and assembly.</title>
        <authorList>
            <person name="Dou T."/>
        </authorList>
    </citation>
    <scope>NUCLEOTIDE SEQUENCE [LARGE SCALE GENOMIC DNA]</scope>
    <source>
        <strain evidence="1 2">JCM12123</strain>
    </source>
</reference>
<dbReference type="AlphaFoldDB" id="A0A4Q1KT62"/>
<sequence>MEGVLMSGAGRQKAIAASIFLVLSVSAGCTTQSAETPDPYAAEIEQARAVATTDLQRAVLEDGKVTDAEFSEIEQDVVRCVADRGYLLEITNGGYKLTMPDGEGFDSEADGEIGTATQDECFAERMGMVESLYHVMRQNPEREDMSTLLADCLVRGSVVDAPFSGQDYSETLADPPYDTNDPLVVACYDDPRGAHGGTT</sequence>
<evidence type="ECO:0000313" key="2">
    <source>
        <dbReference type="Proteomes" id="UP000289805"/>
    </source>
</evidence>
<protein>
    <submittedName>
        <fullName evidence="1">Uncharacterized protein</fullName>
    </submittedName>
</protein>
<comment type="caution">
    <text evidence="1">The sequence shown here is derived from an EMBL/GenBank/DDBJ whole genome shotgun (WGS) entry which is preliminary data.</text>
</comment>
<name>A0A4Q1KT62_9CELL</name>
<dbReference type="RefSeq" id="WP_129464127.1">
    <property type="nucleotide sequence ID" value="NZ_SDJQ01000015.1"/>
</dbReference>
<dbReference type="Proteomes" id="UP000289805">
    <property type="component" value="Unassembled WGS sequence"/>
</dbReference>
<accession>A0A4Q1KT62</accession>
<dbReference type="EMBL" id="SDJQ01000015">
    <property type="protein sequence ID" value="RXR33192.1"/>
    <property type="molecule type" value="Genomic_DNA"/>
</dbReference>
<gene>
    <name evidence="1" type="ORF">EQW78_11945</name>
</gene>